<gene>
    <name evidence="3" type="ORF">HMPREF0063_10961</name>
</gene>
<dbReference type="AlphaFoldDB" id="E2SAH1"/>
<feature type="chain" id="PRO_5003164202" evidence="2">
    <location>
        <begin position="29"/>
        <end position="631"/>
    </location>
</feature>
<feature type="compositionally biased region" description="Polar residues" evidence="1">
    <location>
        <begin position="124"/>
        <end position="141"/>
    </location>
</feature>
<keyword evidence="2" id="KW-0732">Signal</keyword>
<reference evidence="3" key="1">
    <citation type="submission" date="2010-08" db="EMBL/GenBank/DDBJ databases">
        <authorList>
            <person name="Muzny D."/>
            <person name="Qin X."/>
            <person name="Buhay C."/>
            <person name="Dugan-Rocha S."/>
            <person name="Ding Y."/>
            <person name="Chen G."/>
            <person name="Hawes A."/>
            <person name="Holder M."/>
            <person name="Jhangiani S."/>
            <person name="Johnson A."/>
            <person name="Khan Z."/>
            <person name="Li Z."/>
            <person name="Liu W."/>
            <person name="Liu X."/>
            <person name="Perez L."/>
            <person name="Shen H."/>
            <person name="Wang Q."/>
            <person name="Watt J."/>
            <person name="Xi L."/>
            <person name="Xin Y."/>
            <person name="Zhou J."/>
            <person name="Deng J."/>
            <person name="Jiang H."/>
            <person name="Liu Y."/>
            <person name="Qu J."/>
            <person name="Song X.-Z."/>
            <person name="Zhang L."/>
            <person name="Villasana D."/>
            <person name="Johnson A."/>
            <person name="Liu J."/>
            <person name="Liyanage D."/>
            <person name="Lorensuhewa L."/>
            <person name="Robinson T."/>
            <person name="Song A."/>
            <person name="Song B.-B."/>
            <person name="Dinh H."/>
            <person name="Thornton R."/>
            <person name="Coyle M."/>
            <person name="Francisco L."/>
            <person name="Jackson L."/>
            <person name="Javaid M."/>
            <person name="Korchina V."/>
            <person name="Kovar C."/>
            <person name="Mata R."/>
            <person name="Mathew T."/>
            <person name="Ngo R."/>
            <person name="Nguyen L."/>
            <person name="Nguyen N."/>
            <person name="Okwuonu G."/>
            <person name="Ongeri F."/>
            <person name="Pham C."/>
            <person name="Simmons D."/>
            <person name="Wilczek-Boney K."/>
            <person name="Hale W."/>
            <person name="Jakkamsetti A."/>
            <person name="Pham P."/>
            <person name="Ruth R."/>
            <person name="San Lucas F."/>
            <person name="Warren J."/>
            <person name="Zhang J."/>
            <person name="Zhao Z."/>
            <person name="Zhou C."/>
            <person name="Zhu D."/>
            <person name="Lee S."/>
            <person name="Bess C."/>
            <person name="Blankenburg K."/>
            <person name="Forbes L."/>
            <person name="Fu Q."/>
            <person name="Gubbala S."/>
            <person name="Hirani K."/>
            <person name="Jayaseelan J.C."/>
            <person name="Lara F."/>
            <person name="Munidasa M."/>
            <person name="Palculict T."/>
            <person name="Patil S."/>
            <person name="Pu L.-L."/>
            <person name="Saada N."/>
            <person name="Tang L."/>
            <person name="Weissenberger G."/>
            <person name="Zhu Y."/>
            <person name="Hemphill L."/>
            <person name="Shang Y."/>
            <person name="Youmans B."/>
            <person name="Ayvaz T."/>
            <person name="Ross M."/>
            <person name="Santibanez J."/>
            <person name="Aqrawi P."/>
            <person name="Gross S."/>
            <person name="Joshi V."/>
            <person name="Fowler G."/>
            <person name="Nazareth L."/>
            <person name="Reid J."/>
            <person name="Worley K."/>
            <person name="Petrosino J."/>
            <person name="Highlander S."/>
            <person name="Gibbs R."/>
        </authorList>
    </citation>
    <scope>NUCLEOTIDE SEQUENCE [LARGE SCALE GENOMIC DNA]</scope>
    <source>
        <strain evidence="3">DSM 15272</strain>
    </source>
</reference>
<keyword evidence="4" id="KW-1185">Reference proteome</keyword>
<organism evidence="3 4">
    <name type="scientific">Aeromicrobium marinum DSM 15272</name>
    <dbReference type="NCBI Taxonomy" id="585531"/>
    <lineage>
        <taxon>Bacteria</taxon>
        <taxon>Bacillati</taxon>
        <taxon>Actinomycetota</taxon>
        <taxon>Actinomycetes</taxon>
        <taxon>Propionibacteriales</taxon>
        <taxon>Nocardioidaceae</taxon>
        <taxon>Aeromicrobium</taxon>
    </lineage>
</organism>
<protein>
    <submittedName>
        <fullName evidence="3">Uncharacterized protein</fullName>
    </submittedName>
</protein>
<evidence type="ECO:0000313" key="4">
    <source>
        <dbReference type="Proteomes" id="UP000003111"/>
    </source>
</evidence>
<dbReference type="EMBL" id="ACLF03000003">
    <property type="protein sequence ID" value="EFQ84245.1"/>
    <property type="molecule type" value="Genomic_DNA"/>
</dbReference>
<feature type="region of interest" description="Disordered" evidence="1">
    <location>
        <begin position="86"/>
        <end position="141"/>
    </location>
</feature>
<evidence type="ECO:0000256" key="2">
    <source>
        <dbReference type="SAM" id="SignalP"/>
    </source>
</evidence>
<dbReference type="OrthoDB" id="3763861at2"/>
<dbReference type="RefSeq" id="WP_007077983.1">
    <property type="nucleotide sequence ID" value="NZ_CM001024.1"/>
</dbReference>
<comment type="caution">
    <text evidence="3">The sequence shown here is derived from an EMBL/GenBank/DDBJ whole genome shotgun (WGS) entry which is preliminary data.</text>
</comment>
<feature type="compositionally biased region" description="Polar residues" evidence="1">
    <location>
        <begin position="88"/>
        <end position="98"/>
    </location>
</feature>
<sequence length="631" mass="63762">MRRTIFPGMVAATLVAASLSVATGGASAATTVSPAEAGDPPVVRSSSVTVDVDRTAMTFYRGSSGAAFAPQSAAAVALGLTACRGDQPNGNSPRTTLKVTGPGGVTLTDLTSPVRDTSLGAFLTSPTNQPRTDNPGPSSTNYRGDFPDAGAFHGLKTTLDLTGQPAGIYTVTTTHTNKVKTGLFGGCATGTPVSNGAGGFTNAAPAPGDQVITQTFDYRPWQANFTDILGAGAVSANIVPAEFTFSIGQKSAAVYQGTGSRQTFYGLPSGGFALPSDPAACAGDPSSCLPATAVPCDPASGCTPRVMVINKPSTAGDRDNVFGVFDLDTKAFVATATVDGSTRALFSLGTVNDSVYGDLLAQLAAGAAAQGIDLASILATEVSVGNGQARTSLSLLNGLQIDPSSAPGGLQISTGATAQAGVFLHLYSSLRLSGGACVANSASSGDEVDRFTPNEDNGYTVTKSDLLPEVPQVGPLGALVGGPLYLIKGRFNDDALANVATAPIGVDTATNEPNGYPVWVQPFLSGINTTEPRTMEYLGTGTWSASESPLGQGCLVVNFLLGTGVALFDNPLPVGLGTLLDPLSEPNAAAAELNASVSDLVDQVTSEVTTLPVVADLLDQIVGFLPLDALA</sequence>
<evidence type="ECO:0000256" key="1">
    <source>
        <dbReference type="SAM" id="MobiDB-lite"/>
    </source>
</evidence>
<dbReference type="eggNOG" id="ENOG5031ZZV">
    <property type="taxonomic scope" value="Bacteria"/>
</dbReference>
<accession>E2SAH1</accession>
<proteinExistence type="predicted"/>
<dbReference type="Proteomes" id="UP000003111">
    <property type="component" value="Unassembled WGS sequence"/>
</dbReference>
<dbReference type="HOGENOM" id="CLU_433234_0_0_11"/>
<dbReference type="STRING" id="585531.HMPREF0063_10961"/>
<name>E2SAH1_9ACTN</name>
<evidence type="ECO:0000313" key="3">
    <source>
        <dbReference type="EMBL" id="EFQ84245.1"/>
    </source>
</evidence>
<feature type="signal peptide" evidence="2">
    <location>
        <begin position="1"/>
        <end position="28"/>
    </location>
</feature>